<feature type="compositionally biased region" description="Polar residues" evidence="1">
    <location>
        <begin position="780"/>
        <end position="798"/>
    </location>
</feature>
<keyword evidence="2" id="KW-0614">Plasmid</keyword>
<sequence>MAIDLCALVDFRSVVRAKFRGDKLSTYRYLLTDFSNGVIVFFDCEYLGVDMERMFIVVPISIVAEMDDDEIQEVRDTYTPPPSPSYKKSPKTALADDAEPKRDMVQKWWDGRWNAIRGIVAQDSADVEVLGDHPVTDLFVHPEWRADVIELLADKSKIPSITLRRHLGTFVRYGGTREALLPQMPGRCGAAGRSKCEFAGARKFGRKTTKQRRGRAAWHAKNGVGPFWLTRITQGIDQIIERDKEGAWATLSDNEAFISFFLENCCFHEDAKTGELSVIAEDRIPSERSLLYQRDRLLDSRPELQPTLKTLSGLYGGYATDLTYGVLDVGDIDAATFEDYSLAVARDETKPISEDNYIQIGTPTVFFGFCRRSAAAVGCEIDCNPEYGDPYRYTMYDMMLDMEDKVKKLRDLGLDPEKLPGIVSGGFDVIVADRGPAAASKIMQWTVGQKIDIRLTRSGAPMDKGTGEGGIGQIKKWLIKQRRVMKKLIVRTALRKIKALPKTFHNSQYIIDNHNKRREARRRKVIVLPKLVFVRIIIEAMNEINLRRKKDPRCLTQDMLFSPNPPEPTSAGIFRYYQSLRRGTANYPRRETDLRTSLLLLEPCVVIGGKIHIGPCWYGSPSSVEVGREGAERLVAYVAQKTLGSRGSSDITVLATRIPGKNLVWCLLEDTKEWLLLAPDTKSAEAYGTTRDLSETKAVQEDWCIQSEDARKKKVAARTKAALSKRVVAAAQGMLQAQQQDVSWTEVRNVDGPAQKRARSEAKEERFQIAASAHGLPTLNEESPGSEASSCTATTQPPKSVPRTRNKVLSIREMLEQSANDQREGEPEQP</sequence>
<evidence type="ECO:0000256" key="1">
    <source>
        <dbReference type="SAM" id="MobiDB-lite"/>
    </source>
</evidence>
<reference evidence="2 3" key="1">
    <citation type="submission" date="2018-01" db="EMBL/GenBank/DDBJ databases">
        <authorList>
            <person name="Gaut B.S."/>
            <person name="Morton B.R."/>
            <person name="Clegg M.T."/>
            <person name="Duvall M.R."/>
        </authorList>
    </citation>
    <scope>NUCLEOTIDE SEQUENCE [LARGE SCALE GENOMIC DNA]</scope>
    <source>
        <strain evidence="2">Cupriavidus taiwanensis LMG 19425</strain>
        <plasmid evidence="3">Plasmid ii</plasmid>
    </source>
</reference>
<dbReference type="EMBL" id="LT991977">
    <property type="protein sequence ID" value="SPK75930.1"/>
    <property type="molecule type" value="Genomic_DNA"/>
</dbReference>
<feature type="region of interest" description="Disordered" evidence="1">
    <location>
        <begin position="74"/>
        <end position="99"/>
    </location>
</feature>
<name>A0A375IPD6_9BURK</name>
<protein>
    <submittedName>
        <fullName evidence="2">Uncharacterized protein</fullName>
    </submittedName>
</protein>
<evidence type="ECO:0000313" key="3">
    <source>
        <dbReference type="Proteomes" id="UP000255505"/>
    </source>
</evidence>
<dbReference type="AlphaFoldDB" id="A0A375IPD6"/>
<evidence type="ECO:0000313" key="2">
    <source>
        <dbReference type="EMBL" id="SPK75930.1"/>
    </source>
</evidence>
<proteinExistence type="predicted"/>
<geneLocation type="plasmid" evidence="2">
    <name>II</name>
</geneLocation>
<dbReference type="RefSeq" id="WP_115665570.1">
    <property type="nucleotide sequence ID" value="NZ_LT991977.1"/>
</dbReference>
<gene>
    <name evidence="2" type="ORF">CT19425_MP70090</name>
</gene>
<feature type="compositionally biased region" description="Basic and acidic residues" evidence="1">
    <location>
        <begin position="758"/>
        <end position="767"/>
    </location>
</feature>
<feature type="compositionally biased region" description="Basic and acidic residues" evidence="1">
    <location>
        <begin position="821"/>
        <end position="830"/>
    </location>
</feature>
<feature type="region of interest" description="Disordered" evidence="1">
    <location>
        <begin position="738"/>
        <end position="830"/>
    </location>
</feature>
<organism evidence="2 3">
    <name type="scientific">Cupriavidus taiwanensis</name>
    <dbReference type="NCBI Taxonomy" id="164546"/>
    <lineage>
        <taxon>Bacteria</taxon>
        <taxon>Pseudomonadati</taxon>
        <taxon>Pseudomonadota</taxon>
        <taxon>Betaproteobacteria</taxon>
        <taxon>Burkholderiales</taxon>
        <taxon>Burkholderiaceae</taxon>
        <taxon>Cupriavidus</taxon>
    </lineage>
</organism>
<dbReference type="Proteomes" id="UP000255505">
    <property type="component" value="Plasmid II"/>
</dbReference>
<accession>A0A375IPD6</accession>